<organism evidence="1 2">
    <name type="scientific">Ricinus communis</name>
    <name type="common">Castor bean</name>
    <dbReference type="NCBI Taxonomy" id="3988"/>
    <lineage>
        <taxon>Eukaryota</taxon>
        <taxon>Viridiplantae</taxon>
        <taxon>Streptophyta</taxon>
        <taxon>Embryophyta</taxon>
        <taxon>Tracheophyta</taxon>
        <taxon>Spermatophyta</taxon>
        <taxon>Magnoliopsida</taxon>
        <taxon>eudicotyledons</taxon>
        <taxon>Gunneridae</taxon>
        <taxon>Pentapetalae</taxon>
        <taxon>rosids</taxon>
        <taxon>fabids</taxon>
        <taxon>Malpighiales</taxon>
        <taxon>Euphorbiaceae</taxon>
        <taxon>Acalyphoideae</taxon>
        <taxon>Acalypheae</taxon>
        <taxon>Ricinus</taxon>
    </lineage>
</organism>
<gene>
    <name evidence="1" type="ORF">RCOM_0018360</name>
</gene>
<dbReference type="InParanoid" id="B9T7H0"/>
<dbReference type="Proteomes" id="UP000008311">
    <property type="component" value="Unassembled WGS sequence"/>
</dbReference>
<accession>B9T7H0</accession>
<keyword evidence="2" id="KW-1185">Reference proteome</keyword>
<dbReference type="EMBL" id="EQ974753">
    <property type="protein sequence ID" value="EEF28183.1"/>
    <property type="molecule type" value="Genomic_DNA"/>
</dbReference>
<protein>
    <submittedName>
        <fullName evidence="1">Uncharacterized protein</fullName>
    </submittedName>
</protein>
<sequence>MRRTGSADRSGVWQDRRPPRQIHYSVRGHPSYELCGEGDSTGDRLCQQRKRFIAGAFEERLCGVKLQRCLHEIRRELLFAGNSGRLAKGRDRLAPRQSELCPAPRQQQTQQVPGPIRLTAGASADQFKSALGMGDSLVVGCARECPLPGTLPIAERAIRQIGRSEVLSDQFGLPLDDVRIVFFKRGGN</sequence>
<dbReference type="AlphaFoldDB" id="B9T7H0"/>
<name>B9T7H0_RICCO</name>
<proteinExistence type="predicted"/>
<reference evidence="2" key="1">
    <citation type="journal article" date="2010" name="Nat. Biotechnol.">
        <title>Draft genome sequence of the oilseed species Ricinus communis.</title>
        <authorList>
            <person name="Chan A.P."/>
            <person name="Crabtree J."/>
            <person name="Zhao Q."/>
            <person name="Lorenzi H."/>
            <person name="Orvis J."/>
            <person name="Puiu D."/>
            <person name="Melake-Berhan A."/>
            <person name="Jones K.M."/>
            <person name="Redman J."/>
            <person name="Chen G."/>
            <person name="Cahoon E.B."/>
            <person name="Gedil M."/>
            <person name="Stanke M."/>
            <person name="Haas B.J."/>
            <person name="Wortman J.R."/>
            <person name="Fraser-Liggett C.M."/>
            <person name="Ravel J."/>
            <person name="Rabinowicz P.D."/>
        </authorList>
    </citation>
    <scope>NUCLEOTIDE SEQUENCE [LARGE SCALE GENOMIC DNA]</scope>
    <source>
        <strain evidence="2">cv. Hale</strain>
    </source>
</reference>
<evidence type="ECO:0000313" key="2">
    <source>
        <dbReference type="Proteomes" id="UP000008311"/>
    </source>
</evidence>
<evidence type="ECO:0000313" key="1">
    <source>
        <dbReference type="EMBL" id="EEF28183.1"/>
    </source>
</evidence>